<dbReference type="InterPro" id="IPR050621">
    <property type="entry name" value="Tudor_domain_containing"/>
</dbReference>
<dbReference type="Pfam" id="PF00567">
    <property type="entry name" value="TUDOR"/>
    <property type="match status" value="1"/>
</dbReference>
<dbReference type="GO" id="GO:0003723">
    <property type="term" value="F:RNA binding"/>
    <property type="evidence" value="ECO:0007669"/>
    <property type="project" value="UniProtKB-UniRule"/>
</dbReference>
<dbReference type="InterPro" id="IPR002999">
    <property type="entry name" value="Tudor"/>
</dbReference>
<dbReference type="SMART" id="SM00322">
    <property type="entry name" value="KH"/>
    <property type="match status" value="1"/>
</dbReference>
<keyword evidence="3" id="KW-0812">Transmembrane</keyword>
<feature type="compositionally biased region" description="Polar residues" evidence="2">
    <location>
        <begin position="58"/>
        <end position="71"/>
    </location>
</feature>
<comment type="caution">
    <text evidence="5">The sequence shown here is derived from an EMBL/GenBank/DDBJ whole genome shotgun (WGS) entry which is preliminary data.</text>
</comment>
<keyword evidence="6" id="KW-1185">Reference proteome</keyword>
<accession>A0A484B2G7</accession>
<dbReference type="InterPro" id="IPR004088">
    <property type="entry name" value="KH_dom_type_1"/>
</dbReference>
<organism evidence="5 6">
    <name type="scientific">Drosophila navojoa</name>
    <name type="common">Fruit fly</name>
    <dbReference type="NCBI Taxonomy" id="7232"/>
    <lineage>
        <taxon>Eukaryota</taxon>
        <taxon>Metazoa</taxon>
        <taxon>Ecdysozoa</taxon>
        <taxon>Arthropoda</taxon>
        <taxon>Hexapoda</taxon>
        <taxon>Insecta</taxon>
        <taxon>Pterygota</taxon>
        <taxon>Neoptera</taxon>
        <taxon>Endopterygota</taxon>
        <taxon>Diptera</taxon>
        <taxon>Brachycera</taxon>
        <taxon>Muscomorpha</taxon>
        <taxon>Ephydroidea</taxon>
        <taxon>Drosophilidae</taxon>
        <taxon>Drosophila</taxon>
    </lineage>
</organism>
<evidence type="ECO:0000259" key="4">
    <source>
        <dbReference type="PROSITE" id="PS50304"/>
    </source>
</evidence>
<dbReference type="Proteomes" id="UP000295192">
    <property type="component" value="Unassembled WGS sequence"/>
</dbReference>
<dbReference type="OMA" id="PINGVWY"/>
<dbReference type="PROSITE" id="PS50084">
    <property type="entry name" value="KH_TYPE_1"/>
    <property type="match status" value="1"/>
</dbReference>
<feature type="domain" description="Tudor" evidence="4">
    <location>
        <begin position="540"/>
        <end position="600"/>
    </location>
</feature>
<evidence type="ECO:0000256" key="1">
    <source>
        <dbReference type="PROSITE-ProRule" id="PRU00117"/>
    </source>
</evidence>
<dbReference type="Pfam" id="PF00013">
    <property type="entry name" value="KH_1"/>
    <property type="match status" value="1"/>
</dbReference>
<keyword evidence="3" id="KW-0472">Membrane</keyword>
<dbReference type="PROSITE" id="PS50304">
    <property type="entry name" value="TUDOR"/>
    <property type="match status" value="1"/>
</dbReference>
<dbReference type="GO" id="GO:0005739">
    <property type="term" value="C:mitochondrion"/>
    <property type="evidence" value="ECO:0007669"/>
    <property type="project" value="UniProtKB-ARBA"/>
</dbReference>
<dbReference type="PANTHER" id="PTHR22948:SF65">
    <property type="entry name" value="A-KINASE ANCHORING PROTEIN 1"/>
    <property type="match status" value="1"/>
</dbReference>
<dbReference type="OrthoDB" id="10069557at2759"/>
<evidence type="ECO:0000256" key="3">
    <source>
        <dbReference type="SAM" id="Phobius"/>
    </source>
</evidence>
<dbReference type="InterPro" id="IPR047367">
    <property type="entry name" value="Tudor_AKAP1"/>
</dbReference>
<dbReference type="GO" id="GO:0010468">
    <property type="term" value="P:regulation of gene expression"/>
    <property type="evidence" value="ECO:0007669"/>
    <property type="project" value="UniProtKB-ARBA"/>
</dbReference>
<dbReference type="Gene3D" id="3.30.1370.10">
    <property type="entry name" value="K Homology domain, type 1"/>
    <property type="match status" value="1"/>
</dbReference>
<reference evidence="5 6" key="1">
    <citation type="journal article" date="2019" name="J. Hered.">
        <title>An Improved Genome Assembly for Drosophila navojoa, the Basal Species in the mojavensis Cluster.</title>
        <authorList>
            <person name="Vanderlinde T."/>
            <person name="Dupim E.G."/>
            <person name="Nazario-Yepiz N.O."/>
            <person name="Carvalho A.B."/>
        </authorList>
    </citation>
    <scope>NUCLEOTIDE SEQUENCE [LARGE SCALE GENOMIC DNA]</scope>
    <source>
        <strain evidence="5">Navoj_Jal97</strain>
        <tissue evidence="5">Whole organism</tissue>
    </source>
</reference>
<dbReference type="STRING" id="7232.A0A484B2G7"/>
<dbReference type="InterPro" id="IPR036612">
    <property type="entry name" value="KH_dom_type_1_sf"/>
</dbReference>
<dbReference type="PANTHER" id="PTHR22948">
    <property type="entry name" value="TUDOR DOMAIN CONTAINING PROTEIN"/>
    <property type="match status" value="1"/>
</dbReference>
<name>A0A484B2G7_DRONA</name>
<evidence type="ECO:0000313" key="5">
    <source>
        <dbReference type="EMBL" id="TDG43006.1"/>
    </source>
</evidence>
<proteinExistence type="predicted"/>
<feature type="region of interest" description="Disordered" evidence="2">
    <location>
        <begin position="32"/>
        <end position="85"/>
    </location>
</feature>
<dbReference type="AlphaFoldDB" id="A0A484B2G7"/>
<dbReference type="SUPFAM" id="SSF54791">
    <property type="entry name" value="Eukaryotic type KH-domain (KH-domain type I)"/>
    <property type="match status" value="1"/>
</dbReference>
<keyword evidence="1" id="KW-0694">RNA-binding</keyword>
<evidence type="ECO:0000313" key="6">
    <source>
        <dbReference type="Proteomes" id="UP000295192"/>
    </source>
</evidence>
<dbReference type="Gene3D" id="2.40.50.90">
    <property type="match status" value="1"/>
</dbReference>
<feature type="transmembrane region" description="Helical" evidence="3">
    <location>
        <begin position="6"/>
        <end position="24"/>
    </location>
</feature>
<dbReference type="CDD" id="cd20407">
    <property type="entry name" value="Tudor_AKAP1"/>
    <property type="match status" value="1"/>
</dbReference>
<dbReference type="Gene3D" id="2.30.30.140">
    <property type="match status" value="1"/>
</dbReference>
<dbReference type="SUPFAM" id="SSF63748">
    <property type="entry name" value="Tudor/PWWP/MBT"/>
    <property type="match status" value="1"/>
</dbReference>
<gene>
    <name evidence="5" type="ORF">AWZ03_010591</name>
</gene>
<sequence length="682" mass="74600">MVSGRPLLYLSLPGVAFILGVFWFRRRNKNRIDKNDDDANGAAANGKPIKEGIEPGTQRKTVNGIQSQNGKLPSGNGNGAVPGTGASKSMSISVGNGSVLNNVEYDKESPNTMLYGKSAPITIQSNGRASPGKHQQQQIDSEMLKSKIQDAEHKKLCSIDEDFENLSSPRDLPDSISKNRVSFYNRNINQKKEEPVVIKATRTPKISPENSFLESKYTKECEQNNNCEPNPTAADADKIKKQQLEMVKEQKEVMENAVAAVEQPIEPVKKTQLQSTAAAQIKQTEEEQKIVAKPVDLNENSAAASTEVVTDVATETAVAATATATATAAAATDSDALDDAANGNQKRNVDAASPSLSICSVQSGDSGKGSSLPRSEATSRVKSSYRFFFPNSLIGQLYGRKRTFINKIKSKTLANVSLSKNRYSSGKLRICTIEGTDSEIDAALAMIRQRLPSRRYPNFTMQRIHYALPQSIVPLSTESLHSLQLNLIEGINNDVSVTAVLSGNHIFVQHPLHPSHPSLHALQKNMLDSYSSMEAPKLPSIEISAVCVMPINGGWYRVQIVGNDPNDDEERCVVKFLDFGGYMNVSFNVLRQIRTDFMALPFQATECILSNVEPIDETWSIEAADILSKLTKGIVLQAQVAGYNSLNIPEIYLFASLGPNNIIFINKEIVARNLAKWVEMPD</sequence>
<evidence type="ECO:0000256" key="2">
    <source>
        <dbReference type="SAM" id="MobiDB-lite"/>
    </source>
</evidence>
<protein>
    <recommendedName>
        <fullName evidence="4">Tudor domain-containing protein</fullName>
    </recommendedName>
</protein>
<dbReference type="InterPro" id="IPR004087">
    <property type="entry name" value="KH_dom"/>
</dbReference>
<dbReference type="SMART" id="SM00333">
    <property type="entry name" value="TUDOR"/>
    <property type="match status" value="1"/>
</dbReference>
<dbReference type="InterPro" id="IPR035437">
    <property type="entry name" value="SNase_OB-fold_sf"/>
</dbReference>
<keyword evidence="3" id="KW-1133">Transmembrane helix</keyword>
<dbReference type="EMBL" id="LSRL02000183">
    <property type="protein sequence ID" value="TDG43006.1"/>
    <property type="molecule type" value="Genomic_DNA"/>
</dbReference>